<proteinExistence type="predicted"/>
<dbReference type="FunFam" id="3.30.2080.10:FF:000001">
    <property type="entry name" value="Alpha-1,2-mannosidase subfamily"/>
    <property type="match status" value="1"/>
</dbReference>
<evidence type="ECO:0000259" key="4">
    <source>
        <dbReference type="Pfam" id="PF17678"/>
    </source>
</evidence>
<dbReference type="PANTHER" id="PTHR12143:SF42">
    <property type="entry name" value="PUTATIVE SUBFAMILY (AFU_ORTHOLOGUE AFUA_6G13760)-RELATED"/>
    <property type="match status" value="1"/>
</dbReference>
<keyword evidence="2" id="KW-0812">Transmembrane</keyword>
<comment type="caution">
    <text evidence="5">The sequence shown here is derived from an EMBL/GenBank/DDBJ whole genome shotgun (WGS) entry which is preliminary data.</text>
</comment>
<dbReference type="InterPro" id="IPR050883">
    <property type="entry name" value="PNGase"/>
</dbReference>
<feature type="region of interest" description="Disordered" evidence="1">
    <location>
        <begin position="829"/>
        <end position="855"/>
    </location>
</feature>
<keyword evidence="2" id="KW-0472">Membrane</keyword>
<dbReference type="InterPro" id="IPR008928">
    <property type="entry name" value="6-hairpin_glycosidase_sf"/>
</dbReference>
<feature type="domain" description="Glycosyl hydrolase family 92 N-terminal" evidence="4">
    <location>
        <begin position="170"/>
        <end position="335"/>
    </location>
</feature>
<gene>
    <name evidence="5" type="ORF">MKZ38_001378</name>
</gene>
<evidence type="ECO:0000256" key="2">
    <source>
        <dbReference type="SAM" id="Phobius"/>
    </source>
</evidence>
<evidence type="ECO:0000259" key="3">
    <source>
        <dbReference type="Pfam" id="PF07971"/>
    </source>
</evidence>
<organism evidence="5 6">
    <name type="scientific">Zalerion maritima</name>
    <dbReference type="NCBI Taxonomy" id="339359"/>
    <lineage>
        <taxon>Eukaryota</taxon>
        <taxon>Fungi</taxon>
        <taxon>Dikarya</taxon>
        <taxon>Ascomycota</taxon>
        <taxon>Pezizomycotina</taxon>
        <taxon>Sordariomycetes</taxon>
        <taxon>Lulworthiomycetidae</taxon>
        <taxon>Lulworthiales</taxon>
        <taxon>Lulworthiaceae</taxon>
        <taxon>Zalerion</taxon>
    </lineage>
</organism>
<name>A0AAD5WRI7_9PEZI</name>
<evidence type="ECO:0000256" key="1">
    <source>
        <dbReference type="SAM" id="MobiDB-lite"/>
    </source>
</evidence>
<dbReference type="Gene3D" id="2.70.98.10">
    <property type="match status" value="1"/>
</dbReference>
<dbReference type="InterPro" id="IPR041371">
    <property type="entry name" value="GH92_N"/>
</dbReference>
<dbReference type="NCBIfam" id="TIGR01180">
    <property type="entry name" value="aman2_put"/>
    <property type="match status" value="1"/>
</dbReference>
<evidence type="ECO:0000313" key="6">
    <source>
        <dbReference type="Proteomes" id="UP001201980"/>
    </source>
</evidence>
<accession>A0AAD5WRI7</accession>
<evidence type="ECO:0000313" key="5">
    <source>
        <dbReference type="EMBL" id="KAJ2901797.1"/>
    </source>
</evidence>
<keyword evidence="6" id="KW-1185">Reference proteome</keyword>
<reference evidence="5" key="1">
    <citation type="submission" date="2022-07" db="EMBL/GenBank/DDBJ databases">
        <title>Draft genome sequence of Zalerion maritima ATCC 34329, a (micro)plastics degrading marine fungus.</title>
        <authorList>
            <person name="Paco A."/>
            <person name="Goncalves M.F.M."/>
            <person name="Rocha-Santos T.A.P."/>
            <person name="Alves A."/>
        </authorList>
    </citation>
    <scope>NUCLEOTIDE SEQUENCE</scope>
    <source>
        <strain evidence="5">ATCC 34329</strain>
    </source>
</reference>
<dbReference type="SUPFAM" id="SSF48208">
    <property type="entry name" value="Six-hairpin glycosidases"/>
    <property type="match status" value="1"/>
</dbReference>
<feature type="compositionally biased region" description="Low complexity" evidence="1">
    <location>
        <begin position="833"/>
        <end position="843"/>
    </location>
</feature>
<dbReference type="Pfam" id="PF07971">
    <property type="entry name" value="Glyco_hydro_92"/>
    <property type="match status" value="1"/>
</dbReference>
<dbReference type="FunFam" id="1.20.1050.60:FF:000002">
    <property type="entry name" value="Glycosyl hydrolase family 92"/>
    <property type="match status" value="1"/>
</dbReference>
<dbReference type="InterPro" id="IPR012939">
    <property type="entry name" value="Glyco_hydro_92"/>
</dbReference>
<dbReference type="FunFam" id="1.20.1610.10:FF:000002">
    <property type="entry name" value="Alpha-1,2-mannosidase family protein"/>
    <property type="match status" value="1"/>
</dbReference>
<evidence type="ECO:0008006" key="7">
    <source>
        <dbReference type="Google" id="ProtNLM"/>
    </source>
</evidence>
<sequence>MKPTPGEMMIAKRPKTGQRQLAGVPPSTSIDLSPDRGNLTAFAVSIILILMLLVALTSFLSLLDVNIMLSRLNPGRIAGLVFGSSVVAAHPPPSPPHGSLAGSEPSVLDYVDPLIGTLNGGHVFPGATLPYGMAKPVADIDSRGENAAGYVSDYSLVRGFSHMHDSVTERAVRRVNGTASASPGYFSVRLVNGVLAEMTATQHTALYRFGVSHNAEIRQGGMRMVNSPTMLVDLVDLASSRSSGDIEVDPDTGRIMGNGTYNPSFGLGHYKAYFCTDFKGATVRSTGTFIDDKPDVLRKNLTGAGSGYYNPSGSAGAFVQFFQPDDAITARVGLSFVSSAQACRNGEREAPEFDFDSAHRQARQAWADKLSAVEVNAGGASDELQSTFWSGLYRTMLSPQDYTGENPFWDSGEPYYDSFYCIWDSFRAQHPLLTIVDPAEQTRMVRSLVDIYRHEGKLPDCRMAFCKGFTQGGSNADVVLTDALLKNITAGIDWAVAYEAVVSDAEVEPRDWGVEGRGGLESWHNLGYIPYADDDKLGRGSKTRTVSRTVEYAYDDFCIAVMARVLGHDEDHDKYLVRSANWKNVWKADQKDLFRNRDTGHVHSTNFTGFMQPRLANGTWKYQNTRMCSPIYEQHVCYLDTAFDTYEGSPWLYSFFVPQDMRTLIATMGGRESFAQRLNYFHQSGIIYMGNEQSFLPVYQFHYAGRPALSSFWIHQYIPDKFNSSINGIPGNDDCAMGAFTTFAFLGFFPVAGQDVYLITPPLFAQVSIRTPSGNKAVIRNRNHDPEYRRRYIQSATLDGKPYESNWITHRFFLEGGILEFILGDTEGDWGTSEESAPPSSSEYFQPHYLARAPG</sequence>
<keyword evidence="2" id="KW-1133">Transmembrane helix</keyword>
<protein>
    <recommendedName>
        <fullName evidence="7">Alpha-1,2-mannosidase</fullName>
    </recommendedName>
</protein>
<dbReference type="InterPro" id="IPR014718">
    <property type="entry name" value="GH-type_carb-bd"/>
</dbReference>
<dbReference type="AlphaFoldDB" id="A0AAD5WRI7"/>
<dbReference type="GO" id="GO:0000224">
    <property type="term" value="F:peptide-N4-(N-acetyl-beta-glucosaminyl)asparagine amidase activity"/>
    <property type="evidence" value="ECO:0007669"/>
    <property type="project" value="TreeGrafter"/>
</dbReference>
<dbReference type="GO" id="GO:0005829">
    <property type="term" value="C:cytosol"/>
    <property type="evidence" value="ECO:0007669"/>
    <property type="project" value="TreeGrafter"/>
</dbReference>
<dbReference type="GO" id="GO:0005634">
    <property type="term" value="C:nucleus"/>
    <property type="evidence" value="ECO:0007669"/>
    <property type="project" value="TreeGrafter"/>
</dbReference>
<feature type="domain" description="Glycosyl hydrolase family 92 N-terminal" evidence="4">
    <location>
        <begin position="110"/>
        <end position="168"/>
    </location>
</feature>
<dbReference type="GO" id="GO:0006516">
    <property type="term" value="P:glycoprotein catabolic process"/>
    <property type="evidence" value="ECO:0007669"/>
    <property type="project" value="TreeGrafter"/>
</dbReference>
<dbReference type="EMBL" id="JAKWBI020000137">
    <property type="protein sequence ID" value="KAJ2901797.1"/>
    <property type="molecule type" value="Genomic_DNA"/>
</dbReference>
<dbReference type="PANTHER" id="PTHR12143">
    <property type="entry name" value="PEPTIDE N-GLYCANASE PNGASE -RELATED"/>
    <property type="match status" value="1"/>
</dbReference>
<dbReference type="GO" id="GO:0030246">
    <property type="term" value="F:carbohydrate binding"/>
    <property type="evidence" value="ECO:0007669"/>
    <property type="project" value="InterPro"/>
</dbReference>
<dbReference type="Pfam" id="PF17678">
    <property type="entry name" value="Glyco_hydro_92N"/>
    <property type="match status" value="2"/>
</dbReference>
<dbReference type="InterPro" id="IPR005887">
    <property type="entry name" value="GH92_a_mannosidase_put"/>
</dbReference>
<dbReference type="Gene3D" id="1.20.1050.60">
    <property type="entry name" value="alpha-1,2-mannosidase"/>
    <property type="match status" value="1"/>
</dbReference>
<dbReference type="Proteomes" id="UP001201980">
    <property type="component" value="Unassembled WGS sequence"/>
</dbReference>
<feature type="transmembrane region" description="Helical" evidence="2">
    <location>
        <begin position="39"/>
        <end position="63"/>
    </location>
</feature>
<feature type="domain" description="Glycosyl hydrolase family 92" evidence="3">
    <location>
        <begin position="341"/>
        <end position="825"/>
    </location>
</feature>
<dbReference type="Gene3D" id="1.20.1610.10">
    <property type="entry name" value="alpha-1,2-mannosidases domains"/>
    <property type="match status" value="1"/>
</dbReference>
<dbReference type="GO" id="GO:0005975">
    <property type="term" value="P:carbohydrate metabolic process"/>
    <property type="evidence" value="ECO:0007669"/>
    <property type="project" value="InterPro"/>
</dbReference>
<dbReference type="Gene3D" id="3.30.2080.10">
    <property type="entry name" value="GH92 mannosidase domain"/>
    <property type="match status" value="1"/>
</dbReference>